<evidence type="ECO:0000313" key="3">
    <source>
        <dbReference type="Proteomes" id="UP000298138"/>
    </source>
</evidence>
<sequence length="73" mass="7750">MATAPFRTNNLKTDISSPSHTAYFGSEANVLQPAGPNHPMFLTSRFVFVILGGIFYGDVNALAVSGVMSNGLM</sequence>
<dbReference type="EMBL" id="ML220142">
    <property type="protein sequence ID" value="TGZ78403.1"/>
    <property type="molecule type" value="Genomic_DNA"/>
</dbReference>
<name>A0A4S2MMZ0_9PEZI</name>
<keyword evidence="1" id="KW-0812">Transmembrane</keyword>
<accession>A0A4S2MMZ0</accession>
<feature type="transmembrane region" description="Helical" evidence="1">
    <location>
        <begin position="46"/>
        <end position="68"/>
    </location>
</feature>
<dbReference type="InParanoid" id="A0A4S2MMZ0"/>
<dbReference type="AlphaFoldDB" id="A0A4S2MMZ0"/>
<organism evidence="2 3">
    <name type="scientific">Ascodesmis nigricans</name>
    <dbReference type="NCBI Taxonomy" id="341454"/>
    <lineage>
        <taxon>Eukaryota</taxon>
        <taxon>Fungi</taxon>
        <taxon>Dikarya</taxon>
        <taxon>Ascomycota</taxon>
        <taxon>Pezizomycotina</taxon>
        <taxon>Pezizomycetes</taxon>
        <taxon>Pezizales</taxon>
        <taxon>Ascodesmidaceae</taxon>
        <taxon>Ascodesmis</taxon>
    </lineage>
</organism>
<dbReference type="Proteomes" id="UP000298138">
    <property type="component" value="Unassembled WGS sequence"/>
</dbReference>
<evidence type="ECO:0000256" key="1">
    <source>
        <dbReference type="SAM" id="Phobius"/>
    </source>
</evidence>
<evidence type="ECO:0000313" key="2">
    <source>
        <dbReference type="EMBL" id="TGZ78403.1"/>
    </source>
</evidence>
<protein>
    <submittedName>
        <fullName evidence="2">Uncharacterized protein</fullName>
    </submittedName>
</protein>
<proteinExistence type="predicted"/>
<gene>
    <name evidence="2" type="ORF">EX30DRAFT_343303</name>
</gene>
<keyword evidence="1" id="KW-1133">Transmembrane helix</keyword>
<keyword evidence="3" id="KW-1185">Reference proteome</keyword>
<keyword evidence="1" id="KW-0472">Membrane</keyword>
<reference evidence="2 3" key="1">
    <citation type="submission" date="2019-04" db="EMBL/GenBank/DDBJ databases">
        <title>Comparative genomics and transcriptomics to analyze fruiting body development in filamentous ascomycetes.</title>
        <authorList>
            <consortium name="DOE Joint Genome Institute"/>
            <person name="Lutkenhaus R."/>
            <person name="Traeger S."/>
            <person name="Breuer J."/>
            <person name="Kuo A."/>
            <person name="Lipzen A."/>
            <person name="Pangilinan J."/>
            <person name="Dilworth D."/>
            <person name="Sandor L."/>
            <person name="Poggeler S."/>
            <person name="Barry K."/>
            <person name="Grigoriev I.V."/>
            <person name="Nowrousian M."/>
        </authorList>
    </citation>
    <scope>NUCLEOTIDE SEQUENCE [LARGE SCALE GENOMIC DNA]</scope>
    <source>
        <strain evidence="2 3">CBS 389.68</strain>
    </source>
</reference>